<evidence type="ECO:0000313" key="4">
    <source>
        <dbReference type="Proteomes" id="UP000245048"/>
    </source>
</evidence>
<proteinExistence type="inferred from homology"/>
<evidence type="ECO:0000256" key="1">
    <source>
        <dbReference type="ARBA" id="ARBA00008635"/>
    </source>
</evidence>
<comment type="caution">
    <text evidence="3">The sequence shown here is derived from an EMBL/GenBank/DDBJ whole genome shotgun (WGS) entry which is preliminary data.</text>
</comment>
<accession>A0A2U1V6M2</accession>
<reference evidence="4" key="1">
    <citation type="submission" date="2017-10" db="EMBL/GenBank/DDBJ databases">
        <authorList>
            <person name="Toshchakov S.V."/>
            <person name="Goeva M.A."/>
        </authorList>
    </citation>
    <scope>NUCLEOTIDE SEQUENCE [LARGE SCALE GENOMIC DNA]</scope>
    <source>
        <strain evidence="4">JR1/69-1-13</strain>
    </source>
</reference>
<dbReference type="InterPro" id="IPR007837">
    <property type="entry name" value="DinB"/>
</dbReference>
<name>A0A2U1V6M2_9PROT</name>
<gene>
    <name evidence="3" type="ORF">CR165_06320</name>
</gene>
<dbReference type="AlphaFoldDB" id="A0A2U1V6M2"/>
<dbReference type="PANTHER" id="PTHR37302">
    <property type="entry name" value="SLR1116 PROTEIN"/>
    <property type="match status" value="1"/>
</dbReference>
<dbReference type="EMBL" id="PDOA01000003">
    <property type="protein sequence ID" value="PWC29557.1"/>
    <property type="molecule type" value="Genomic_DNA"/>
</dbReference>
<evidence type="ECO:0000313" key="3">
    <source>
        <dbReference type="EMBL" id="PWC29557.1"/>
    </source>
</evidence>
<keyword evidence="4" id="KW-1185">Reference proteome</keyword>
<dbReference type="GO" id="GO:0046872">
    <property type="term" value="F:metal ion binding"/>
    <property type="evidence" value="ECO:0007669"/>
    <property type="project" value="UniProtKB-KW"/>
</dbReference>
<dbReference type="SUPFAM" id="SSF109854">
    <property type="entry name" value="DinB/YfiT-like putative metalloenzymes"/>
    <property type="match status" value="1"/>
</dbReference>
<keyword evidence="2" id="KW-0479">Metal-binding</keyword>
<organism evidence="3 4">
    <name type="scientific">Teichococcus aestuarii</name>
    <dbReference type="NCBI Taxonomy" id="568898"/>
    <lineage>
        <taxon>Bacteria</taxon>
        <taxon>Pseudomonadati</taxon>
        <taxon>Pseudomonadota</taxon>
        <taxon>Alphaproteobacteria</taxon>
        <taxon>Acetobacterales</taxon>
        <taxon>Roseomonadaceae</taxon>
        <taxon>Roseomonas</taxon>
    </lineage>
</organism>
<dbReference type="RefSeq" id="WP_109516130.1">
    <property type="nucleotide sequence ID" value="NZ_PDOA01000003.1"/>
</dbReference>
<dbReference type="PANTHER" id="PTHR37302:SF1">
    <property type="entry name" value="PROTEIN DINB"/>
    <property type="match status" value="1"/>
</dbReference>
<comment type="similarity">
    <text evidence="1">Belongs to the DinB family.</text>
</comment>
<dbReference type="InterPro" id="IPR034660">
    <property type="entry name" value="DinB/YfiT-like"/>
</dbReference>
<dbReference type="Pfam" id="PF05163">
    <property type="entry name" value="DinB"/>
    <property type="match status" value="1"/>
</dbReference>
<evidence type="ECO:0000256" key="2">
    <source>
        <dbReference type="ARBA" id="ARBA00022723"/>
    </source>
</evidence>
<dbReference type="Proteomes" id="UP000245048">
    <property type="component" value="Unassembled WGS sequence"/>
</dbReference>
<dbReference type="Gene3D" id="1.20.120.450">
    <property type="entry name" value="dinb family like domain"/>
    <property type="match status" value="1"/>
</dbReference>
<dbReference type="OrthoDB" id="9807509at2"/>
<protein>
    <submittedName>
        <fullName evidence="3">Damage-inducible protein DinB</fullName>
    </submittedName>
</protein>
<sequence>MITPEYCRAMAAYNSEMNRRFYAAASGLDEAARTRPRGAFFGSLHGTLCHLVWGDMQWMSRFDGGPPPPARLPESAGMIPGFAALEAARVALDARIEAWAAGLDAARLAGDLTWYSGAAGREVTRPMALLVVHFFNHQTHHRGQAHALLTAEGARTGDTDLFLVLP</sequence>